<evidence type="ECO:0000256" key="4">
    <source>
        <dbReference type="ARBA" id="ARBA00022801"/>
    </source>
</evidence>
<protein>
    <recommendedName>
        <fullName evidence="2">DNA-(apurinic or apyrimidinic site) lyase</fullName>
        <ecNumber evidence="2">4.2.99.18</ecNumber>
    </recommendedName>
</protein>
<evidence type="ECO:0000313" key="13">
    <source>
        <dbReference type="Proteomes" id="UP000001876"/>
    </source>
</evidence>
<dbReference type="PANTHER" id="PTHR42697:SF1">
    <property type="entry name" value="ENDONUCLEASE 8"/>
    <property type="match status" value="1"/>
</dbReference>
<dbReference type="GO" id="GO:0000703">
    <property type="term" value="F:oxidized pyrimidine nucleobase lesion DNA N-glycosylase activity"/>
    <property type="evidence" value="ECO:0007669"/>
    <property type="project" value="TreeGrafter"/>
</dbReference>
<accession>C1N4G7</accession>
<evidence type="ECO:0000259" key="11">
    <source>
        <dbReference type="PROSITE" id="PS51068"/>
    </source>
</evidence>
<dbReference type="GO" id="GO:0008270">
    <property type="term" value="F:zinc ion binding"/>
    <property type="evidence" value="ECO:0007669"/>
    <property type="project" value="InterPro"/>
</dbReference>
<evidence type="ECO:0000256" key="5">
    <source>
        <dbReference type="ARBA" id="ARBA00023125"/>
    </source>
</evidence>
<keyword evidence="13" id="KW-1185">Reference proteome</keyword>
<dbReference type="SUPFAM" id="SSF46946">
    <property type="entry name" value="S13-like H2TH domain"/>
    <property type="match status" value="1"/>
</dbReference>
<gene>
    <name evidence="12" type="ORF">MICPUCDRAFT_52550</name>
</gene>
<dbReference type="Proteomes" id="UP000001876">
    <property type="component" value="Unassembled WGS sequence"/>
</dbReference>
<feature type="region of interest" description="Disordered" evidence="10">
    <location>
        <begin position="438"/>
        <end position="457"/>
    </location>
</feature>
<name>C1N4G7_MICPC</name>
<dbReference type="Pfam" id="PF06831">
    <property type="entry name" value="H2TH"/>
    <property type="match status" value="1"/>
</dbReference>
<proteinExistence type="inferred from homology"/>
<dbReference type="SMART" id="SM00898">
    <property type="entry name" value="Fapy_DNA_glyco"/>
    <property type="match status" value="1"/>
</dbReference>
<dbReference type="PANTHER" id="PTHR42697">
    <property type="entry name" value="ENDONUCLEASE 8"/>
    <property type="match status" value="1"/>
</dbReference>
<feature type="domain" description="Formamidopyrimidine-DNA glycosylase catalytic" evidence="11">
    <location>
        <begin position="2"/>
        <end position="129"/>
    </location>
</feature>
<dbReference type="InterPro" id="IPR015886">
    <property type="entry name" value="H2TH_FPG"/>
</dbReference>
<evidence type="ECO:0000256" key="1">
    <source>
        <dbReference type="ARBA" id="ARBA00009409"/>
    </source>
</evidence>
<evidence type="ECO:0000256" key="8">
    <source>
        <dbReference type="ARBA" id="ARBA00023268"/>
    </source>
</evidence>
<dbReference type="PROSITE" id="PS51068">
    <property type="entry name" value="FPG_CAT"/>
    <property type="match status" value="1"/>
</dbReference>
<evidence type="ECO:0000256" key="9">
    <source>
        <dbReference type="ARBA" id="ARBA00023295"/>
    </source>
</evidence>
<dbReference type="OMA" id="TWEMANR"/>
<evidence type="ECO:0000256" key="2">
    <source>
        <dbReference type="ARBA" id="ARBA00012720"/>
    </source>
</evidence>
<dbReference type="EC" id="4.2.99.18" evidence="2"/>
<evidence type="ECO:0000256" key="6">
    <source>
        <dbReference type="ARBA" id="ARBA00023204"/>
    </source>
</evidence>
<keyword evidence="3" id="KW-0227">DNA damage</keyword>
<dbReference type="InterPro" id="IPR010979">
    <property type="entry name" value="Ribosomal_uS13-like_H2TH"/>
</dbReference>
<dbReference type="OrthoDB" id="444592at2759"/>
<dbReference type="SUPFAM" id="SSF81624">
    <property type="entry name" value="N-terminal domain of MutM-like DNA repair proteins"/>
    <property type="match status" value="1"/>
</dbReference>
<keyword evidence="9" id="KW-0326">Glycosidase</keyword>
<dbReference type="eggNOG" id="ENOG502QWRN">
    <property type="taxonomic scope" value="Eukaryota"/>
</dbReference>
<dbReference type="InterPro" id="IPR035937">
    <property type="entry name" value="FPG_N"/>
</dbReference>
<dbReference type="GO" id="GO:0003684">
    <property type="term" value="F:damaged DNA binding"/>
    <property type="evidence" value="ECO:0007669"/>
    <property type="project" value="InterPro"/>
</dbReference>
<dbReference type="GeneID" id="9688437"/>
<dbReference type="GO" id="GO:0140078">
    <property type="term" value="F:class I DNA-(apurinic or apyrimidinic site) endonuclease activity"/>
    <property type="evidence" value="ECO:0007669"/>
    <property type="project" value="UniProtKB-EC"/>
</dbReference>
<dbReference type="Pfam" id="PF01149">
    <property type="entry name" value="Fapy_DNA_glyco"/>
    <property type="match status" value="1"/>
</dbReference>
<dbReference type="SMART" id="SM01232">
    <property type="entry name" value="H2TH"/>
    <property type="match status" value="1"/>
</dbReference>
<evidence type="ECO:0000256" key="7">
    <source>
        <dbReference type="ARBA" id="ARBA00023239"/>
    </source>
</evidence>
<dbReference type="InterPro" id="IPR012319">
    <property type="entry name" value="FPG_cat"/>
</dbReference>
<dbReference type="STRING" id="564608.C1N4G7"/>
<keyword evidence="8" id="KW-0511">Multifunctional enzyme</keyword>
<dbReference type="AlphaFoldDB" id="C1N4G7"/>
<evidence type="ECO:0000256" key="10">
    <source>
        <dbReference type="SAM" id="MobiDB-lite"/>
    </source>
</evidence>
<keyword evidence="5" id="KW-0238">DNA-binding</keyword>
<dbReference type="Gene3D" id="3.20.190.10">
    <property type="entry name" value="MutM-like, N-terminal"/>
    <property type="match status" value="1"/>
</dbReference>
<evidence type="ECO:0000313" key="12">
    <source>
        <dbReference type="EMBL" id="EEH52725.1"/>
    </source>
</evidence>
<comment type="similarity">
    <text evidence="1">Belongs to the FPG family.</text>
</comment>
<reference evidence="12 13" key="1">
    <citation type="journal article" date="2009" name="Science">
        <title>Green evolution and dynamic adaptations revealed by genomes of the marine picoeukaryotes Micromonas.</title>
        <authorList>
            <person name="Worden A.Z."/>
            <person name="Lee J.H."/>
            <person name="Mock T."/>
            <person name="Rouze P."/>
            <person name="Simmons M.P."/>
            <person name="Aerts A.L."/>
            <person name="Allen A.E."/>
            <person name="Cuvelier M.L."/>
            <person name="Derelle E."/>
            <person name="Everett M.V."/>
            <person name="Foulon E."/>
            <person name="Grimwood J."/>
            <person name="Gundlach H."/>
            <person name="Henrissat B."/>
            <person name="Napoli C."/>
            <person name="McDonald S.M."/>
            <person name="Parker M.S."/>
            <person name="Rombauts S."/>
            <person name="Salamov A."/>
            <person name="Von Dassow P."/>
            <person name="Badger J.H."/>
            <person name="Coutinho P.M."/>
            <person name="Demir E."/>
            <person name="Dubchak I."/>
            <person name="Gentemann C."/>
            <person name="Eikrem W."/>
            <person name="Gready J.E."/>
            <person name="John U."/>
            <person name="Lanier W."/>
            <person name="Lindquist E.A."/>
            <person name="Lucas S."/>
            <person name="Mayer K.F."/>
            <person name="Moreau H."/>
            <person name="Not F."/>
            <person name="Otillar R."/>
            <person name="Panaud O."/>
            <person name="Pangilinan J."/>
            <person name="Paulsen I."/>
            <person name="Piegu B."/>
            <person name="Poliakov A."/>
            <person name="Robbens S."/>
            <person name="Schmutz J."/>
            <person name="Toulza E."/>
            <person name="Wyss T."/>
            <person name="Zelensky A."/>
            <person name="Zhou K."/>
            <person name="Armbrust E.V."/>
            <person name="Bhattacharya D."/>
            <person name="Goodenough U.W."/>
            <person name="Van de Peer Y."/>
            <person name="Grigoriev I.V."/>
        </authorList>
    </citation>
    <scope>NUCLEOTIDE SEQUENCE [LARGE SCALE GENOMIC DNA]</scope>
    <source>
        <strain evidence="12 13">CCMP1545</strain>
    </source>
</reference>
<dbReference type="KEGG" id="mpp:MICPUCDRAFT_52550"/>
<evidence type="ECO:0000256" key="3">
    <source>
        <dbReference type="ARBA" id="ARBA00022763"/>
    </source>
</evidence>
<keyword evidence="6" id="KW-0234">DNA repair</keyword>
<dbReference type="Gene3D" id="1.10.8.50">
    <property type="match status" value="1"/>
</dbReference>
<dbReference type="RefSeq" id="XP_003062786.1">
    <property type="nucleotide sequence ID" value="XM_003062740.1"/>
</dbReference>
<sequence length="477" mass="51244">MVEGHGVHRVAQAHRRALVGKKFKASSPNGRFVDGARAIDDKALARVEAIGKNLFYFFDRGEGGRGGGSERHGHHVMHVHFGMSGRFSVHAASDPPAATPTTRLKLEGHGRVAMLSAMVVDLMDESGFEAKRVALGQDPLREDACADTLWEKFTASRKSVGLALMDQSMFAGVGNIYRAEILFKAGVHPEQPCRDLDRGVFDSLWRHSVELLQRGYSTGSILTVDPEEALVLGEPWTRRYVYNQSSCGRCGGKVLTWEMANRTVYCCGGSCQKLIESRSSGLCPAHLSAHPPLSIPVLGAFQLQLTPFNSTPTFARMERPSVANPSSGAGAKKRAAAKKVVREHVPFVSHCAPDSGATAASDPSKMTVKALREILAAGSDSEKAVVSASAKKPELVAAVAALLRAAKKEEEDGTSTVARSTPTKNTNTEMRVKVVVAKTSESPRTPTPGTRGLAMRSEVRSTHWSPYDPVGVVNAIP</sequence>
<dbReference type="GO" id="GO:0006284">
    <property type="term" value="P:base-excision repair"/>
    <property type="evidence" value="ECO:0007669"/>
    <property type="project" value="InterPro"/>
</dbReference>
<feature type="compositionally biased region" description="Polar residues" evidence="10">
    <location>
        <begin position="439"/>
        <end position="448"/>
    </location>
</feature>
<dbReference type="EMBL" id="GG663747">
    <property type="protein sequence ID" value="EEH52725.1"/>
    <property type="molecule type" value="Genomic_DNA"/>
</dbReference>
<organism evidence="13">
    <name type="scientific">Micromonas pusilla (strain CCMP1545)</name>
    <name type="common">Picoplanktonic green alga</name>
    <dbReference type="NCBI Taxonomy" id="564608"/>
    <lineage>
        <taxon>Eukaryota</taxon>
        <taxon>Viridiplantae</taxon>
        <taxon>Chlorophyta</taxon>
        <taxon>Mamiellophyceae</taxon>
        <taxon>Mamiellales</taxon>
        <taxon>Mamiellaceae</taxon>
        <taxon>Micromonas</taxon>
    </lineage>
</organism>
<keyword evidence="7 12" id="KW-0456">Lyase</keyword>
<keyword evidence="4" id="KW-0378">Hydrolase</keyword>